<sequence>MVADQNALRSANSGTAAREGWMDAVLRVAAHYRIAVSPERVRLDLAWSPDSDRIGRLARSAGLSVREAGLGRDAVSSLRLPLVAEFDSGEIGVIERETTEGFVVVLAGDGGLETPFARDELERRLRRLFVLRPSAGRPDRRVDHYIAPWRPDWLRGIVLADMAPYRAVMVASLVANVLALAGTIFSMQVYDRVVPGQSMSTLWVLFAGVMMATVFAFVMRIARGRITDLAGKAADLRISDRVFGHALRVRNTVRPRSTGTFISQIRELEHVREMMTSGTVAAIADVPFFLLFCVLFYYIAGPLVWIPLVAMVLLVAPGLLAQKRLRRLAEANTRESSLRSAMLVEAIQGLDDIKSLQAEARFQNLWNHYNETTAGSSMELRDLVNRLSSWAQTVQGGVFAVVIFFGAPLVMAGEMSTGVLVAASMLSSRMLAPLASVTQIINRWQQAQVAREALDGLMALPVDASAEEQRVHKPVIHGDFRLKDALFGHDPQTPVLKVGQMAIAPGERIAILGRNGAGKSTLLAGLAGLLEPLAGEVRVDDVVMGLIDPADLRRDISLMGQGARLFHGTLRENLTLGAPGADDGTILETLGRMGLADFVHRLPEGLDHMVLEGGLGLSGGQKQGLLLARLLLRRPNVLLLDEPTASFDEVSEAAVIDMLGHLERDTSVIVATHRPAMLRIVDRLIVVNNGAIAMDGPKDQVLAQLRAGKVAA</sequence>
<evidence type="ECO:0000313" key="12">
    <source>
        <dbReference type="EMBL" id="SHK85869.1"/>
    </source>
</evidence>
<dbReference type="InterPro" id="IPR017750">
    <property type="entry name" value="ATPase_T1SS"/>
</dbReference>
<organism evidence="12 13">
    <name type="scientific">Lutimaribacter pacificus</name>
    <dbReference type="NCBI Taxonomy" id="391948"/>
    <lineage>
        <taxon>Bacteria</taxon>
        <taxon>Pseudomonadati</taxon>
        <taxon>Pseudomonadota</taxon>
        <taxon>Alphaproteobacteria</taxon>
        <taxon>Rhodobacterales</taxon>
        <taxon>Roseobacteraceae</taxon>
        <taxon>Lutimaribacter</taxon>
    </lineage>
</organism>
<name>A0A1M6VWP3_9RHOB</name>
<dbReference type="EMBL" id="FQZZ01000011">
    <property type="protein sequence ID" value="SHK85869.1"/>
    <property type="molecule type" value="Genomic_DNA"/>
</dbReference>
<dbReference type="InterPro" id="IPR003593">
    <property type="entry name" value="AAA+_ATPase"/>
</dbReference>
<evidence type="ECO:0000256" key="8">
    <source>
        <dbReference type="SAM" id="Phobius"/>
    </source>
</evidence>
<keyword evidence="13" id="KW-1185">Reference proteome</keyword>
<dbReference type="PROSITE" id="PS50990">
    <property type="entry name" value="PEPTIDASE_C39"/>
    <property type="match status" value="1"/>
</dbReference>
<evidence type="ECO:0000256" key="6">
    <source>
        <dbReference type="ARBA" id="ARBA00022989"/>
    </source>
</evidence>
<keyword evidence="6 8" id="KW-1133">Transmembrane helix</keyword>
<dbReference type="InterPro" id="IPR003439">
    <property type="entry name" value="ABC_transporter-like_ATP-bd"/>
</dbReference>
<evidence type="ECO:0000313" key="13">
    <source>
        <dbReference type="Proteomes" id="UP000324252"/>
    </source>
</evidence>
<keyword evidence="7 8" id="KW-0472">Membrane</keyword>
<evidence type="ECO:0000259" key="10">
    <source>
        <dbReference type="PROSITE" id="PS50929"/>
    </source>
</evidence>
<dbReference type="GO" id="GO:0005524">
    <property type="term" value="F:ATP binding"/>
    <property type="evidence" value="ECO:0007669"/>
    <property type="project" value="UniProtKB-KW"/>
</dbReference>
<dbReference type="AlphaFoldDB" id="A0A1M6VWP3"/>
<keyword evidence="4" id="KW-0378">Hydrolase</keyword>
<feature type="domain" description="ABC transporter" evidence="9">
    <location>
        <begin position="480"/>
        <end position="712"/>
    </location>
</feature>
<dbReference type="SMART" id="SM00382">
    <property type="entry name" value="AAA"/>
    <property type="match status" value="1"/>
</dbReference>
<feature type="transmembrane region" description="Helical" evidence="8">
    <location>
        <begin position="167"/>
        <end position="190"/>
    </location>
</feature>
<dbReference type="GO" id="GO:0008233">
    <property type="term" value="F:peptidase activity"/>
    <property type="evidence" value="ECO:0007669"/>
    <property type="project" value="InterPro"/>
</dbReference>
<keyword evidence="5 12" id="KW-0067">ATP-binding</keyword>
<comment type="subcellular location">
    <subcellularLocation>
        <location evidence="1">Cell membrane</location>
        <topology evidence="1">Multi-pass membrane protein</topology>
    </subcellularLocation>
</comment>
<feature type="transmembrane region" description="Helical" evidence="8">
    <location>
        <begin position="304"/>
        <end position="321"/>
    </location>
</feature>
<feature type="transmembrane region" description="Helical" evidence="8">
    <location>
        <begin position="202"/>
        <end position="222"/>
    </location>
</feature>
<dbReference type="RefSeq" id="WP_223228139.1">
    <property type="nucleotide sequence ID" value="NZ_FNIO01000012.1"/>
</dbReference>
<evidence type="ECO:0000259" key="9">
    <source>
        <dbReference type="PROSITE" id="PS50893"/>
    </source>
</evidence>
<dbReference type="Gene3D" id="3.40.50.300">
    <property type="entry name" value="P-loop containing nucleotide triphosphate hydrolases"/>
    <property type="match status" value="1"/>
</dbReference>
<keyword evidence="3" id="KW-0547">Nucleotide-binding</keyword>
<dbReference type="PROSITE" id="PS50893">
    <property type="entry name" value="ABC_TRANSPORTER_2"/>
    <property type="match status" value="1"/>
</dbReference>
<dbReference type="PANTHER" id="PTHR43394">
    <property type="entry name" value="ATP-DEPENDENT PERMEASE MDL1, MITOCHONDRIAL"/>
    <property type="match status" value="1"/>
</dbReference>
<dbReference type="GO" id="GO:0005886">
    <property type="term" value="C:plasma membrane"/>
    <property type="evidence" value="ECO:0007669"/>
    <property type="project" value="UniProtKB-SubCell"/>
</dbReference>
<gene>
    <name evidence="12" type="ORF">SAMN05444142_11142</name>
</gene>
<protein>
    <submittedName>
        <fullName evidence="12">ATP-binding cassette, subfamily C, LapB</fullName>
    </submittedName>
</protein>
<feature type="transmembrane region" description="Helical" evidence="8">
    <location>
        <begin position="280"/>
        <end position="298"/>
    </location>
</feature>
<dbReference type="CDD" id="cd18587">
    <property type="entry name" value="ABC_6TM_LapB_like"/>
    <property type="match status" value="1"/>
</dbReference>
<accession>A0A1M6VWP3</accession>
<dbReference type="GO" id="GO:0016887">
    <property type="term" value="F:ATP hydrolysis activity"/>
    <property type="evidence" value="ECO:0007669"/>
    <property type="project" value="InterPro"/>
</dbReference>
<dbReference type="InterPro" id="IPR036640">
    <property type="entry name" value="ABC1_TM_sf"/>
</dbReference>
<evidence type="ECO:0000256" key="4">
    <source>
        <dbReference type="ARBA" id="ARBA00022801"/>
    </source>
</evidence>
<dbReference type="Gene3D" id="3.90.70.10">
    <property type="entry name" value="Cysteine proteinases"/>
    <property type="match status" value="1"/>
</dbReference>
<evidence type="ECO:0000256" key="3">
    <source>
        <dbReference type="ARBA" id="ARBA00022741"/>
    </source>
</evidence>
<dbReference type="Proteomes" id="UP000324252">
    <property type="component" value="Unassembled WGS sequence"/>
</dbReference>
<evidence type="ECO:0000256" key="2">
    <source>
        <dbReference type="ARBA" id="ARBA00022692"/>
    </source>
</evidence>
<dbReference type="SUPFAM" id="SSF52540">
    <property type="entry name" value="P-loop containing nucleoside triphosphate hydrolases"/>
    <property type="match status" value="1"/>
</dbReference>
<keyword evidence="2 8" id="KW-0812">Transmembrane</keyword>
<evidence type="ECO:0000256" key="7">
    <source>
        <dbReference type="ARBA" id="ARBA00023136"/>
    </source>
</evidence>
<dbReference type="Pfam" id="PF00664">
    <property type="entry name" value="ABC_membrane"/>
    <property type="match status" value="1"/>
</dbReference>
<dbReference type="Pfam" id="PF00005">
    <property type="entry name" value="ABC_tran"/>
    <property type="match status" value="1"/>
</dbReference>
<evidence type="ECO:0000259" key="11">
    <source>
        <dbReference type="PROSITE" id="PS50990"/>
    </source>
</evidence>
<dbReference type="InterPro" id="IPR005074">
    <property type="entry name" value="Peptidase_C39"/>
</dbReference>
<dbReference type="GO" id="GO:0006508">
    <property type="term" value="P:proteolysis"/>
    <property type="evidence" value="ECO:0007669"/>
    <property type="project" value="InterPro"/>
</dbReference>
<feature type="domain" description="Peptidase C39" evidence="11">
    <location>
        <begin position="10"/>
        <end position="132"/>
    </location>
</feature>
<evidence type="ECO:0000256" key="1">
    <source>
        <dbReference type="ARBA" id="ARBA00004651"/>
    </source>
</evidence>
<dbReference type="InterPro" id="IPR039421">
    <property type="entry name" value="Type_1_exporter"/>
</dbReference>
<proteinExistence type="predicted"/>
<feature type="domain" description="ABC transmembrane type-1" evidence="10">
    <location>
        <begin position="167"/>
        <end position="446"/>
    </location>
</feature>
<dbReference type="InterPro" id="IPR011527">
    <property type="entry name" value="ABC1_TM_dom"/>
</dbReference>
<dbReference type="SUPFAM" id="SSF90123">
    <property type="entry name" value="ABC transporter transmembrane region"/>
    <property type="match status" value="1"/>
</dbReference>
<evidence type="ECO:0000256" key="5">
    <source>
        <dbReference type="ARBA" id="ARBA00022840"/>
    </source>
</evidence>
<dbReference type="InterPro" id="IPR027417">
    <property type="entry name" value="P-loop_NTPase"/>
</dbReference>
<dbReference type="Gene3D" id="1.20.1560.10">
    <property type="entry name" value="ABC transporter type 1, transmembrane domain"/>
    <property type="match status" value="1"/>
</dbReference>
<dbReference type="NCBIfam" id="TIGR03375">
    <property type="entry name" value="type_I_sec_LssB"/>
    <property type="match status" value="1"/>
</dbReference>
<dbReference type="PANTHER" id="PTHR43394:SF1">
    <property type="entry name" value="ATP-BINDING CASSETTE SUB-FAMILY B MEMBER 10, MITOCHONDRIAL"/>
    <property type="match status" value="1"/>
</dbReference>
<reference evidence="12 13" key="1">
    <citation type="submission" date="2016-11" db="EMBL/GenBank/DDBJ databases">
        <authorList>
            <person name="Varghese N."/>
            <person name="Submissions S."/>
        </authorList>
    </citation>
    <scope>NUCLEOTIDE SEQUENCE [LARGE SCALE GENOMIC DNA]</scope>
    <source>
        <strain evidence="12 13">DSM 29620</strain>
    </source>
</reference>
<dbReference type="GO" id="GO:0015421">
    <property type="term" value="F:ABC-type oligopeptide transporter activity"/>
    <property type="evidence" value="ECO:0007669"/>
    <property type="project" value="TreeGrafter"/>
</dbReference>
<dbReference type="PROSITE" id="PS50929">
    <property type="entry name" value="ABC_TM1F"/>
    <property type="match status" value="1"/>
</dbReference>